<evidence type="ECO:0008006" key="3">
    <source>
        <dbReference type="Google" id="ProtNLM"/>
    </source>
</evidence>
<dbReference type="Gene3D" id="1.10.357.10">
    <property type="entry name" value="Tetracycline Repressor, domain 2"/>
    <property type="match status" value="1"/>
</dbReference>
<gene>
    <name evidence="1" type="ORF">NEF87_000913</name>
</gene>
<protein>
    <recommendedName>
        <fullName evidence="3">HTH tetR-type domain-containing protein</fullName>
    </recommendedName>
</protein>
<dbReference type="EMBL" id="CP104013">
    <property type="protein sequence ID" value="UYP44628.1"/>
    <property type="molecule type" value="Genomic_DNA"/>
</dbReference>
<accession>A0ABY6HMU6</accession>
<dbReference type="SUPFAM" id="SSF46689">
    <property type="entry name" value="Homeodomain-like"/>
    <property type="match status" value="1"/>
</dbReference>
<dbReference type="Proteomes" id="UP001208689">
    <property type="component" value="Chromosome"/>
</dbReference>
<evidence type="ECO:0000313" key="2">
    <source>
        <dbReference type="Proteomes" id="UP001208689"/>
    </source>
</evidence>
<evidence type="ECO:0000313" key="1">
    <source>
        <dbReference type="EMBL" id="UYP44628.1"/>
    </source>
</evidence>
<proteinExistence type="predicted"/>
<name>A0ABY6HMU6_9ARCH</name>
<organism evidence="1 2">
    <name type="scientific">Candidatus Lokiarchaeum ossiferum</name>
    <dbReference type="NCBI Taxonomy" id="2951803"/>
    <lineage>
        <taxon>Archaea</taxon>
        <taxon>Promethearchaeati</taxon>
        <taxon>Promethearchaeota</taxon>
        <taxon>Promethearchaeia</taxon>
        <taxon>Promethearchaeales</taxon>
        <taxon>Promethearchaeaceae</taxon>
        <taxon>Candidatus Lokiarchaeum</taxon>
    </lineage>
</organism>
<keyword evidence="2" id="KW-1185">Reference proteome</keyword>
<reference evidence="1" key="1">
    <citation type="submission" date="2022-09" db="EMBL/GenBank/DDBJ databases">
        <title>Actin cytoskeleton and complex cell architecture in an #Asgard archaeon.</title>
        <authorList>
            <person name="Ponce Toledo R.I."/>
            <person name="Schleper C."/>
            <person name="Rodrigues Oliveira T."/>
            <person name="Wollweber F."/>
            <person name="Xu J."/>
            <person name="Rittmann S."/>
            <person name="Klingl A."/>
            <person name="Pilhofer M."/>
        </authorList>
    </citation>
    <scope>NUCLEOTIDE SEQUENCE</scope>
    <source>
        <strain evidence="1">B-35</strain>
    </source>
</reference>
<sequence length="205" mass="24181">MEKPADQSRNLKQKLIEICCQMIDEKKGLNNISLRSIARKAGCAHTNIYNFFGDFNSFLYAAMIHTMENIILFTQKQVGTRARNFEHFPAFIDAQIDFAHQHEGLFRFIWLEKIEEPIPLRVTQFSEELKKRFAELVYNSMQEKVPRNAAYEISYILHSYLHGELCKFITRRTIGMTFDKFKVELNGNIQKMMFLLMESYEKFIG</sequence>
<dbReference type="InterPro" id="IPR009057">
    <property type="entry name" value="Homeodomain-like_sf"/>
</dbReference>